<dbReference type="AlphaFoldDB" id="A0AAD6V7U0"/>
<evidence type="ECO:0000313" key="2">
    <source>
        <dbReference type="EMBL" id="KAJ7205046.1"/>
    </source>
</evidence>
<organism evidence="2 3">
    <name type="scientific">Mycena pura</name>
    <dbReference type="NCBI Taxonomy" id="153505"/>
    <lineage>
        <taxon>Eukaryota</taxon>
        <taxon>Fungi</taxon>
        <taxon>Dikarya</taxon>
        <taxon>Basidiomycota</taxon>
        <taxon>Agaricomycotina</taxon>
        <taxon>Agaricomycetes</taxon>
        <taxon>Agaricomycetidae</taxon>
        <taxon>Agaricales</taxon>
        <taxon>Marasmiineae</taxon>
        <taxon>Mycenaceae</taxon>
        <taxon>Mycena</taxon>
    </lineage>
</organism>
<keyword evidence="3" id="KW-1185">Reference proteome</keyword>
<evidence type="ECO:0000313" key="3">
    <source>
        <dbReference type="Proteomes" id="UP001219525"/>
    </source>
</evidence>
<dbReference type="EMBL" id="JARJCW010000045">
    <property type="protein sequence ID" value="KAJ7205046.1"/>
    <property type="molecule type" value="Genomic_DNA"/>
</dbReference>
<feature type="signal peptide" evidence="1">
    <location>
        <begin position="1"/>
        <end position="19"/>
    </location>
</feature>
<feature type="chain" id="PRO_5041907909" evidence="1">
    <location>
        <begin position="20"/>
        <end position="114"/>
    </location>
</feature>
<evidence type="ECO:0000256" key="1">
    <source>
        <dbReference type="SAM" id="SignalP"/>
    </source>
</evidence>
<gene>
    <name evidence="2" type="ORF">GGX14DRAFT_397980</name>
</gene>
<reference evidence="2" key="1">
    <citation type="submission" date="2023-03" db="EMBL/GenBank/DDBJ databases">
        <title>Massive genome expansion in bonnet fungi (Mycena s.s.) driven by repeated elements and novel gene families across ecological guilds.</title>
        <authorList>
            <consortium name="Lawrence Berkeley National Laboratory"/>
            <person name="Harder C.B."/>
            <person name="Miyauchi S."/>
            <person name="Viragh M."/>
            <person name="Kuo A."/>
            <person name="Thoen E."/>
            <person name="Andreopoulos B."/>
            <person name="Lu D."/>
            <person name="Skrede I."/>
            <person name="Drula E."/>
            <person name="Henrissat B."/>
            <person name="Morin E."/>
            <person name="Kohler A."/>
            <person name="Barry K."/>
            <person name="LaButti K."/>
            <person name="Morin E."/>
            <person name="Salamov A."/>
            <person name="Lipzen A."/>
            <person name="Mereny Z."/>
            <person name="Hegedus B."/>
            <person name="Baldrian P."/>
            <person name="Stursova M."/>
            <person name="Weitz H."/>
            <person name="Taylor A."/>
            <person name="Grigoriev I.V."/>
            <person name="Nagy L.G."/>
            <person name="Martin F."/>
            <person name="Kauserud H."/>
        </authorList>
    </citation>
    <scope>NUCLEOTIDE SEQUENCE</scope>
    <source>
        <strain evidence="2">9144</strain>
    </source>
</reference>
<accession>A0AAD6V7U0</accession>
<dbReference type="Proteomes" id="UP001219525">
    <property type="component" value="Unassembled WGS sequence"/>
</dbReference>
<comment type="caution">
    <text evidence="2">The sequence shown here is derived from an EMBL/GenBank/DDBJ whole genome shotgun (WGS) entry which is preliminary data.</text>
</comment>
<keyword evidence="1" id="KW-0732">Signal</keyword>
<name>A0AAD6V7U0_9AGAR</name>
<sequence length="114" mass="11747">MLSPLLASGLLAVVQLTAAQTQFLWRVYNNSGCDHGSSAVQTFPPSPAPPGVGNMDTCVSVPQGIDWNRVEVGNGTFEVFTFCGDGCTGNVLETDGEATGCNPAPAGFVLSLTP</sequence>
<proteinExistence type="predicted"/>
<protein>
    <submittedName>
        <fullName evidence="2">Uncharacterized protein</fullName>
    </submittedName>
</protein>